<reference evidence="7 8" key="1">
    <citation type="submission" date="2016-09" db="EMBL/GenBank/DDBJ databases">
        <title>Extensive genetic diversity and differential bi-allelic expression allows diatom success in the polar Southern Ocean.</title>
        <authorList>
            <consortium name="DOE Joint Genome Institute"/>
            <person name="Mock T."/>
            <person name="Otillar R.P."/>
            <person name="Strauss J."/>
            <person name="Dupont C."/>
            <person name="Frickenhaus S."/>
            <person name="Maumus F."/>
            <person name="Mcmullan M."/>
            <person name="Sanges R."/>
            <person name="Schmutz J."/>
            <person name="Toseland A."/>
            <person name="Valas R."/>
            <person name="Veluchamy A."/>
            <person name="Ward B.J."/>
            <person name="Allen A."/>
            <person name="Barry K."/>
            <person name="Falciatore A."/>
            <person name="Ferrante M."/>
            <person name="Fortunato A.E."/>
            <person name="Gloeckner G."/>
            <person name="Gruber A."/>
            <person name="Hipkin R."/>
            <person name="Janech M."/>
            <person name="Kroth P."/>
            <person name="Leese F."/>
            <person name="Lindquist E."/>
            <person name="Lyon B.R."/>
            <person name="Martin J."/>
            <person name="Mayer C."/>
            <person name="Parker M."/>
            <person name="Quesneville H."/>
            <person name="Raymond J."/>
            <person name="Uhlig C."/>
            <person name="Valentin K.U."/>
            <person name="Worden A.Z."/>
            <person name="Armbrust E.V."/>
            <person name="Bowler C."/>
            <person name="Green B."/>
            <person name="Moulton V."/>
            <person name="Van Oosterhout C."/>
            <person name="Grigoriev I."/>
        </authorList>
    </citation>
    <scope>NUCLEOTIDE SEQUENCE [LARGE SCALE GENOMIC DNA]</scope>
    <source>
        <strain evidence="7 8">CCMP1102</strain>
    </source>
</reference>
<dbReference type="KEGG" id="fcy:FRACYDRAFT_235113"/>
<protein>
    <submittedName>
        <fullName evidence="7">Uncharacterized protein</fullName>
    </submittedName>
</protein>
<evidence type="ECO:0000256" key="3">
    <source>
        <dbReference type="ARBA" id="ARBA00022729"/>
    </source>
</evidence>
<feature type="compositionally biased region" description="Basic residues" evidence="6">
    <location>
        <begin position="345"/>
        <end position="354"/>
    </location>
</feature>
<proteinExistence type="inferred from homology"/>
<feature type="compositionally biased region" description="Low complexity" evidence="6">
    <location>
        <begin position="65"/>
        <end position="74"/>
    </location>
</feature>
<keyword evidence="5" id="KW-0325">Glycoprotein</keyword>
<name>A0A1E7FTP1_9STRA</name>
<keyword evidence="4" id="KW-0378">Hydrolase</keyword>
<feature type="compositionally biased region" description="Acidic residues" evidence="6">
    <location>
        <begin position="386"/>
        <end position="396"/>
    </location>
</feature>
<keyword evidence="8" id="KW-1185">Reference proteome</keyword>
<dbReference type="EMBL" id="KV784354">
    <property type="protein sequence ID" value="OEU21487.1"/>
    <property type="molecule type" value="Genomic_DNA"/>
</dbReference>
<dbReference type="OrthoDB" id="2130629at2759"/>
<dbReference type="InterPro" id="IPR029058">
    <property type="entry name" value="AB_hydrolase_fold"/>
</dbReference>
<dbReference type="InParanoid" id="A0A1E7FTP1"/>
<dbReference type="AlphaFoldDB" id="A0A1E7FTP1"/>
<comment type="similarity">
    <text evidence="1">Belongs to the peptidase S28 family.</text>
</comment>
<evidence type="ECO:0000256" key="5">
    <source>
        <dbReference type="ARBA" id="ARBA00023180"/>
    </source>
</evidence>
<feature type="compositionally biased region" description="Low complexity" evidence="6">
    <location>
        <begin position="355"/>
        <end position="368"/>
    </location>
</feature>
<accession>A0A1E7FTP1</accession>
<evidence type="ECO:0000313" key="8">
    <source>
        <dbReference type="Proteomes" id="UP000095751"/>
    </source>
</evidence>
<keyword evidence="3" id="KW-0732">Signal</keyword>
<evidence type="ECO:0000256" key="6">
    <source>
        <dbReference type="SAM" id="MobiDB-lite"/>
    </source>
</evidence>
<dbReference type="PANTHER" id="PTHR11010">
    <property type="entry name" value="PROTEASE S28 PRO-X CARBOXYPEPTIDASE-RELATED"/>
    <property type="match status" value="1"/>
</dbReference>
<dbReference type="InterPro" id="IPR008758">
    <property type="entry name" value="Peptidase_S28"/>
</dbReference>
<dbReference type="PANTHER" id="PTHR11010:SF38">
    <property type="entry name" value="LYSOSOMAL PRO-X CARBOXYPEPTIDASE"/>
    <property type="match status" value="1"/>
</dbReference>
<feature type="region of interest" description="Disordered" evidence="6">
    <location>
        <begin position="47"/>
        <end position="74"/>
    </location>
</feature>
<evidence type="ECO:0000313" key="7">
    <source>
        <dbReference type="EMBL" id="OEU21487.1"/>
    </source>
</evidence>
<evidence type="ECO:0000256" key="1">
    <source>
        <dbReference type="ARBA" id="ARBA00011079"/>
    </source>
</evidence>
<dbReference type="Gene3D" id="3.40.50.1820">
    <property type="entry name" value="alpha/beta hydrolase"/>
    <property type="match status" value="2"/>
</dbReference>
<dbReference type="GO" id="GO:0006508">
    <property type="term" value="P:proteolysis"/>
    <property type="evidence" value="ECO:0007669"/>
    <property type="project" value="UniProtKB-KW"/>
</dbReference>
<dbReference type="GO" id="GO:0070008">
    <property type="term" value="F:serine-type exopeptidase activity"/>
    <property type="evidence" value="ECO:0007669"/>
    <property type="project" value="InterPro"/>
</dbReference>
<dbReference type="GO" id="GO:0008239">
    <property type="term" value="F:dipeptidyl-peptidase activity"/>
    <property type="evidence" value="ECO:0007669"/>
    <property type="project" value="TreeGrafter"/>
</dbReference>
<dbReference type="SUPFAM" id="SSF53474">
    <property type="entry name" value="alpha/beta-Hydrolases"/>
    <property type="match status" value="1"/>
</dbReference>
<dbReference type="Gene3D" id="1.20.120.980">
    <property type="entry name" value="Serine carboxypeptidase S28, SKS domain"/>
    <property type="match status" value="1"/>
</dbReference>
<dbReference type="InterPro" id="IPR042269">
    <property type="entry name" value="Ser_carbopepase_S28_SKS"/>
</dbReference>
<organism evidence="7 8">
    <name type="scientific">Fragilariopsis cylindrus CCMP1102</name>
    <dbReference type="NCBI Taxonomy" id="635003"/>
    <lineage>
        <taxon>Eukaryota</taxon>
        <taxon>Sar</taxon>
        <taxon>Stramenopiles</taxon>
        <taxon>Ochrophyta</taxon>
        <taxon>Bacillariophyta</taxon>
        <taxon>Bacillariophyceae</taxon>
        <taxon>Bacillariophycidae</taxon>
        <taxon>Bacillariales</taxon>
        <taxon>Bacillariaceae</taxon>
        <taxon>Fragilariopsis</taxon>
    </lineage>
</organism>
<evidence type="ECO:0000256" key="4">
    <source>
        <dbReference type="ARBA" id="ARBA00022801"/>
    </source>
</evidence>
<evidence type="ECO:0000256" key="2">
    <source>
        <dbReference type="ARBA" id="ARBA00022670"/>
    </source>
</evidence>
<gene>
    <name evidence="7" type="ORF">FRACYDRAFT_235113</name>
</gene>
<feature type="region of interest" description="Disordered" evidence="6">
    <location>
        <begin position="343"/>
        <end position="397"/>
    </location>
</feature>
<keyword evidence="2" id="KW-0645">Protease</keyword>
<dbReference type="Proteomes" id="UP000095751">
    <property type="component" value="Unassembled WGS sequence"/>
</dbReference>
<sequence length="823" mass="92521">MVVVPHALSIGCWWKFIVLCMFVFHSHSHSRSLSSSSKYLLLVEGSEGSASSNGANKRDIISSDNNNKNKNKNNSVVTTEGFIIRTIVKNSSIISNAAAAVVAAADDDDKEVVEVVVEEEEDNAHRHDHHHHDDPLEHRMSISDMTCDYFQQPLNHFVPRGKSPTYMERYCTYDGYTVTANKTNNITTTTIDAYNNDTRTPIFFYTGNESPLEQYINQTGLIWELAPKFNARIVFVEHRYEGKSLPTNISKDCLSYASTIQAVADYAKIIEDKINPGNKSPVIVFGGSYGGTLSAWMRMKYPHLIAGAIAASAPIGAFPQSANSKIDYSARVLAYGLDQSYPPTKMKKKKKKKNIQQQQLQDQSYQLQGKKRRRKKWQQGSMPLDENGDQDDNEDDDKNHCRNNLLAVWPLLTWLARQEENASFLQTSFSMCDPLPNGDAEPLLRWAQGVWFDLAEGSFPYPSSYVPFALLHKKVNLPAWPMQDACWKSSNLHKNWNVRFSGSIEDVRYRIDYGNSGIQLDVDWDTVSLVVDNTTDDSSSTTNVVNIEESNDVVGLLTSVRDAVSIWYNITKDVTCYNISQVAPNTKMRKKVISLSSLIPTKSRVNDVQHNSFSSRQTDEAVSNLGIDPVETCRKMMEEVGSWTPLCCNDEMNLVITNAHGLGHDFFWPPSLPRSIRTYQDMIRNQTSEPCSDPYGIYGYSKEPYDPFSTWLDTYYGGISMKGHSNIIFSNGLLDPWSAGGVFKDNNDDYWGSSSLLESTTATPTSTSADRASIQNITENDVVALIIPFGGHHTDLMYKSELDPDCVTEGRQIEEEFIARWIS</sequence>
<dbReference type="Pfam" id="PF05577">
    <property type="entry name" value="Peptidase_S28"/>
    <property type="match status" value="1"/>
</dbReference>